<dbReference type="STRING" id="1338011.BD94_0024"/>
<name>A0A077ECG3_9FLAO</name>
<reference evidence="2" key="2">
    <citation type="journal article" date="2015" name="Genome Biol. Evol.">
        <title>Complete Genome Sequence and Transcriptomic Analysis of the Novel Pathogen Elizabethkingia anophelis in Response to Oxidative Stress.</title>
        <authorList>
            <person name="Li Y."/>
            <person name="Liu Y."/>
            <person name="Chew S.C."/>
            <person name="Tay M."/>
            <person name="Salido M.M."/>
            <person name="Teo J."/>
            <person name="Lauro F.M."/>
            <person name="Givskov M."/>
            <person name="Yang L."/>
        </authorList>
    </citation>
    <scope>NUCLEOTIDE SEQUENCE</scope>
    <source>
        <strain evidence="2">NUHP1</strain>
    </source>
</reference>
<keyword evidence="1" id="KW-0732">Signal</keyword>
<sequence length="214" mass="24095">MKKLFLATALLLTGFIAFAQSAYEKVMTDKIGKIVQCKTNDDFTALSNDFSRIGDKEKSQWLPYYYAALSAIQGGRVLMRDQKTDGLDVSGDAALNYISKAESLSPNNAELFLLKKMAHGIKMMVDPMSRYMTEGQEAQKALGEAIKLDPNNPRIYILQAEDLYFTPEQYGGDKKKAKETFLKAKELFKINKPKTAIDPNWGESEADYFLSQMK</sequence>
<dbReference type="RefSeq" id="WP_024563837.1">
    <property type="nucleotide sequence ID" value="NZ_CP007547.1"/>
</dbReference>
<evidence type="ECO:0000313" key="2">
    <source>
        <dbReference type="EMBL" id="AIL43799.1"/>
    </source>
</evidence>
<proteinExistence type="predicted"/>
<dbReference type="eggNOG" id="COG0457">
    <property type="taxonomic scope" value="Bacteria"/>
</dbReference>
<dbReference type="HOGENOM" id="CLU_103294_0_0_10"/>
<evidence type="ECO:0000313" key="3">
    <source>
        <dbReference type="Proteomes" id="UP000028933"/>
    </source>
</evidence>
<dbReference type="Gene3D" id="1.25.40.10">
    <property type="entry name" value="Tetratricopeptide repeat domain"/>
    <property type="match status" value="1"/>
</dbReference>
<dbReference type="EMBL" id="CP007547">
    <property type="protein sequence ID" value="AIL43799.1"/>
    <property type="molecule type" value="Genomic_DNA"/>
</dbReference>
<protein>
    <recommendedName>
        <fullName evidence="4">TPR domain protein</fullName>
    </recommendedName>
</protein>
<dbReference type="Proteomes" id="UP000028933">
    <property type="component" value="Chromosome"/>
</dbReference>
<dbReference type="AlphaFoldDB" id="A0A077ECG3"/>
<dbReference type="InterPro" id="IPR011990">
    <property type="entry name" value="TPR-like_helical_dom_sf"/>
</dbReference>
<dbReference type="SUPFAM" id="SSF48452">
    <property type="entry name" value="TPR-like"/>
    <property type="match status" value="1"/>
</dbReference>
<accession>A0A077ECG3</accession>
<feature type="signal peptide" evidence="1">
    <location>
        <begin position="1"/>
        <end position="19"/>
    </location>
</feature>
<evidence type="ECO:0000256" key="1">
    <source>
        <dbReference type="SAM" id="SignalP"/>
    </source>
</evidence>
<gene>
    <name evidence="2" type="ORF">BD94_0024</name>
</gene>
<organism evidence="2 3">
    <name type="scientific">Elizabethkingia anophelis NUHP1</name>
    <dbReference type="NCBI Taxonomy" id="1338011"/>
    <lineage>
        <taxon>Bacteria</taxon>
        <taxon>Pseudomonadati</taxon>
        <taxon>Bacteroidota</taxon>
        <taxon>Flavobacteriia</taxon>
        <taxon>Flavobacteriales</taxon>
        <taxon>Weeksellaceae</taxon>
        <taxon>Elizabethkingia</taxon>
    </lineage>
</organism>
<reference evidence="2" key="1">
    <citation type="journal article" date="2013" name="Lancet">
        <title>First case of E anophelis outbreak in an intensive-care unit.</title>
        <authorList>
            <person name="Teo J."/>
            <person name="Tan S.Y."/>
            <person name="Tay M."/>
            <person name="Ding Y."/>
            <person name="Kjelleberg S."/>
            <person name="Givskov M."/>
            <person name="Lin R.T."/>
            <person name="Yang L."/>
        </authorList>
    </citation>
    <scope>NUCLEOTIDE SEQUENCE [LARGE SCALE GENOMIC DNA]</scope>
    <source>
        <strain evidence="2">NUHP1</strain>
    </source>
</reference>
<dbReference type="KEGG" id="eao:BD94_0024"/>
<feature type="chain" id="PRO_5001717635" description="TPR domain protein" evidence="1">
    <location>
        <begin position="20"/>
        <end position="214"/>
    </location>
</feature>
<evidence type="ECO:0008006" key="4">
    <source>
        <dbReference type="Google" id="ProtNLM"/>
    </source>
</evidence>